<gene>
    <name evidence="3" type="ORF">C8Q69DRAFT_504867</name>
</gene>
<organism evidence="3 4">
    <name type="scientific">Byssochlamys spectabilis</name>
    <name type="common">Paecilomyces variotii</name>
    <dbReference type="NCBI Taxonomy" id="264951"/>
    <lineage>
        <taxon>Eukaryota</taxon>
        <taxon>Fungi</taxon>
        <taxon>Dikarya</taxon>
        <taxon>Ascomycota</taxon>
        <taxon>Pezizomycotina</taxon>
        <taxon>Eurotiomycetes</taxon>
        <taxon>Eurotiomycetidae</taxon>
        <taxon>Eurotiales</taxon>
        <taxon>Thermoascaceae</taxon>
        <taxon>Paecilomyces</taxon>
    </lineage>
</organism>
<feature type="region of interest" description="Disordered" evidence="2">
    <location>
        <begin position="1"/>
        <end position="51"/>
    </location>
</feature>
<evidence type="ECO:0000256" key="2">
    <source>
        <dbReference type="SAM" id="MobiDB-lite"/>
    </source>
</evidence>
<feature type="compositionally biased region" description="Pro residues" evidence="2">
    <location>
        <begin position="20"/>
        <end position="29"/>
    </location>
</feature>
<comment type="caution">
    <text evidence="3">The sequence shown here is derived from an EMBL/GenBank/DDBJ whole genome shotgun (WGS) entry which is preliminary data.</text>
</comment>
<dbReference type="VEuPathDB" id="FungiDB:C8Q69DRAFT_504867"/>
<evidence type="ECO:0000313" key="3">
    <source>
        <dbReference type="EMBL" id="RWQ98225.1"/>
    </source>
</evidence>
<feature type="compositionally biased region" description="Basic residues" evidence="2">
    <location>
        <begin position="337"/>
        <end position="348"/>
    </location>
</feature>
<dbReference type="OrthoDB" id="10635677at2759"/>
<dbReference type="EMBL" id="RCNU01000002">
    <property type="protein sequence ID" value="RWQ98225.1"/>
    <property type="molecule type" value="Genomic_DNA"/>
</dbReference>
<protein>
    <submittedName>
        <fullName evidence="3">Uncharacterized protein</fullName>
    </submittedName>
</protein>
<sequence length="348" mass="41098">MDTAVSAPGAGLEEARRTPEPSPPPPPSSPILKHPNDPRAFLPQGAQRRKVRHLRRLAKPPEPELLHAGWLPRELRGKSEVEAREKLERKVNQRKNAKKFLQKQLQNFEEKEQQKELQQKRQKELEEWIAKSGWEEKYAQEELMEEEKQQMELSEDEIQLHAELEMHVQEWEQHEVQIYLELRFYLDQLGQETEESELQLCWEETRRSIEELPWFVSVENWVEFVVSKLRQFRDIVLQGLHCLQNIRITYHGASRGKQDLKDRTSRIQFTFAGPTTTDEDMQDRDSDENAYQYEGTMRFLPIMTGADQQLQPAPRKRDFQDLETEDSNASEADEHHPRQKRRCGCIAI</sequence>
<keyword evidence="4" id="KW-1185">Reference proteome</keyword>
<feature type="region of interest" description="Disordered" evidence="2">
    <location>
        <begin position="304"/>
        <end position="348"/>
    </location>
</feature>
<accession>A0A443I2E6</accession>
<evidence type="ECO:0000313" key="4">
    <source>
        <dbReference type="Proteomes" id="UP000283841"/>
    </source>
</evidence>
<dbReference type="RefSeq" id="XP_028487870.1">
    <property type="nucleotide sequence ID" value="XM_028632645.1"/>
</dbReference>
<dbReference type="AlphaFoldDB" id="A0A443I2E6"/>
<evidence type="ECO:0000256" key="1">
    <source>
        <dbReference type="SAM" id="Coils"/>
    </source>
</evidence>
<name>A0A443I2E6_BYSSP</name>
<dbReference type="GeneID" id="39601922"/>
<dbReference type="Proteomes" id="UP000283841">
    <property type="component" value="Unassembled WGS sequence"/>
</dbReference>
<feature type="coiled-coil region" evidence="1">
    <location>
        <begin position="84"/>
        <end position="164"/>
    </location>
</feature>
<reference evidence="3 4" key="1">
    <citation type="journal article" date="2018" name="Front. Microbiol.">
        <title>Genomic and genetic insights into a cosmopolitan fungus, Paecilomyces variotii (Eurotiales).</title>
        <authorList>
            <person name="Urquhart A.S."/>
            <person name="Mondo S.J."/>
            <person name="Makela M.R."/>
            <person name="Hane J.K."/>
            <person name="Wiebenga A."/>
            <person name="He G."/>
            <person name="Mihaltcheva S."/>
            <person name="Pangilinan J."/>
            <person name="Lipzen A."/>
            <person name="Barry K."/>
            <person name="de Vries R.P."/>
            <person name="Grigoriev I.V."/>
            <person name="Idnurm A."/>
        </authorList>
    </citation>
    <scope>NUCLEOTIDE SEQUENCE [LARGE SCALE GENOMIC DNA]</scope>
    <source>
        <strain evidence="3 4">CBS 101075</strain>
    </source>
</reference>
<proteinExistence type="predicted"/>
<keyword evidence="1" id="KW-0175">Coiled coil</keyword>